<keyword evidence="4" id="KW-0238">DNA-binding</keyword>
<dbReference type="EMBL" id="CP008956">
    <property type="protein sequence ID" value="QJP99837.1"/>
    <property type="molecule type" value="Genomic_DNA"/>
</dbReference>
<dbReference type="PANTHER" id="PTHR30461">
    <property type="entry name" value="DNA-INVERTASE FROM LAMBDOID PROPHAGE"/>
    <property type="match status" value="1"/>
</dbReference>
<dbReference type="FunFam" id="3.40.50.1390:FF:000001">
    <property type="entry name" value="DNA recombinase"/>
    <property type="match status" value="1"/>
</dbReference>
<dbReference type="RefSeq" id="WP_017455477.1">
    <property type="nucleotide sequence ID" value="NZ_CP008956.1"/>
</dbReference>
<dbReference type="PANTHER" id="PTHR30461:SF2">
    <property type="entry name" value="SERINE RECOMBINASE PINE-RELATED"/>
    <property type="match status" value="1"/>
</dbReference>
<evidence type="ECO:0000259" key="8">
    <source>
        <dbReference type="PROSITE" id="PS51736"/>
    </source>
</evidence>
<comment type="similarity">
    <text evidence="1">Belongs to the site-specific recombinase resolvase family.</text>
</comment>
<dbReference type="GO" id="GO:0015074">
    <property type="term" value="P:DNA integration"/>
    <property type="evidence" value="ECO:0007669"/>
    <property type="project" value="UniProtKB-KW"/>
</dbReference>
<feature type="domain" description="Resolvase/invertase-type recombinase catalytic" evidence="8">
    <location>
        <begin position="1"/>
        <end position="135"/>
    </location>
</feature>
<dbReference type="Proteomes" id="UP000501648">
    <property type="component" value="Chromosome"/>
</dbReference>
<dbReference type="PROSITE" id="PS51736">
    <property type="entry name" value="RECOMBINASES_3"/>
    <property type="match status" value="1"/>
</dbReference>
<evidence type="ECO:0000256" key="1">
    <source>
        <dbReference type="ARBA" id="ARBA00009913"/>
    </source>
</evidence>
<dbReference type="InterPro" id="IPR036162">
    <property type="entry name" value="Resolvase-like_N_sf"/>
</dbReference>
<dbReference type="InterPro" id="IPR050639">
    <property type="entry name" value="SSR_resolvase"/>
</dbReference>
<protein>
    <submittedName>
        <fullName evidence="9">DNA resolvase</fullName>
    </submittedName>
</protein>
<dbReference type="GO" id="GO:0000150">
    <property type="term" value="F:DNA strand exchange activity"/>
    <property type="evidence" value="ECO:0007669"/>
    <property type="project" value="UniProtKB-KW"/>
</dbReference>
<gene>
    <name evidence="9" type="ORF">C798_06215</name>
</gene>
<evidence type="ECO:0000256" key="5">
    <source>
        <dbReference type="ARBA" id="ARBA00023172"/>
    </source>
</evidence>
<dbReference type="GO" id="GO:0003677">
    <property type="term" value="F:DNA binding"/>
    <property type="evidence" value="ECO:0007669"/>
    <property type="project" value="UniProtKB-KW"/>
</dbReference>
<dbReference type="AlphaFoldDB" id="A0A6M3ZMH3"/>
<proteinExistence type="inferred from homology"/>
<keyword evidence="5" id="KW-0233">DNA recombination</keyword>
<dbReference type="SUPFAM" id="SSF53041">
    <property type="entry name" value="Resolvase-like"/>
    <property type="match status" value="1"/>
</dbReference>
<dbReference type="PROSITE" id="PS00397">
    <property type="entry name" value="RECOMBINASES_1"/>
    <property type="match status" value="1"/>
</dbReference>
<sequence>MMIGYARVSTDDQNLDMQLIALNKIGCDVIYMDQGISGATAERPGLTKALRRLHPGDTLTVWRLDRLGRSLSHLVRVLESLDQRNISFHSINEHIETSSSGGRLVFHMMAALAEFERALISERTRAGLAAAKARGAKMGRRPILSIDQIRTARHLLEHERWTHKEVALHFGVHPRTLDRRLALLE</sequence>
<dbReference type="Gene3D" id="1.10.10.60">
    <property type="entry name" value="Homeodomain-like"/>
    <property type="match status" value="1"/>
</dbReference>
<accession>A0A6M3ZMH3</accession>
<evidence type="ECO:0000256" key="3">
    <source>
        <dbReference type="ARBA" id="ARBA00023100"/>
    </source>
</evidence>
<name>A0A6M3ZMH3_9BURK</name>
<organism evidence="9 10">
    <name type="scientific">Herbaspirillum rubrisubalbicans Os34</name>
    <dbReference type="NCBI Taxonomy" id="1235827"/>
    <lineage>
        <taxon>Bacteria</taxon>
        <taxon>Pseudomonadati</taxon>
        <taxon>Pseudomonadota</taxon>
        <taxon>Betaproteobacteria</taxon>
        <taxon>Burkholderiales</taxon>
        <taxon>Oxalobacteraceae</taxon>
        <taxon>Herbaspirillum</taxon>
    </lineage>
</organism>
<dbReference type="Pfam" id="PF00239">
    <property type="entry name" value="Resolvase"/>
    <property type="match status" value="1"/>
</dbReference>
<dbReference type="SMART" id="SM00857">
    <property type="entry name" value="Resolvase"/>
    <property type="match status" value="1"/>
</dbReference>
<evidence type="ECO:0000256" key="7">
    <source>
        <dbReference type="PROSITE-ProRule" id="PRU10137"/>
    </source>
</evidence>
<keyword evidence="3" id="KW-0230">DNA invertase</keyword>
<dbReference type="Gene3D" id="3.40.50.1390">
    <property type="entry name" value="Resolvase, N-terminal catalytic domain"/>
    <property type="match status" value="1"/>
</dbReference>
<evidence type="ECO:0000256" key="2">
    <source>
        <dbReference type="ARBA" id="ARBA00022908"/>
    </source>
</evidence>
<dbReference type="InterPro" id="IPR006118">
    <property type="entry name" value="Recombinase_CS"/>
</dbReference>
<dbReference type="CDD" id="cd03768">
    <property type="entry name" value="SR_ResInv"/>
    <property type="match status" value="1"/>
</dbReference>
<dbReference type="InterPro" id="IPR006119">
    <property type="entry name" value="Resolv_N"/>
</dbReference>
<keyword evidence="2" id="KW-0229">DNA integration</keyword>
<reference evidence="9 10" key="1">
    <citation type="journal article" date="2012" name="J. Bacteriol.">
        <title>Genome sequence of the pathogenic Herbaspirillum seropedicae strain Os34, isolated from rice roots.</title>
        <authorList>
            <person name="Ye W."/>
            <person name="Ye S."/>
            <person name="Liu J."/>
            <person name="Chang S."/>
            <person name="Chen M."/>
            <person name="Zhu B."/>
            <person name="Guo L."/>
            <person name="An Q."/>
        </authorList>
    </citation>
    <scope>NUCLEOTIDE SEQUENCE [LARGE SCALE GENOMIC DNA]</scope>
    <source>
        <strain evidence="9 10">Os34</strain>
    </source>
</reference>
<evidence type="ECO:0000313" key="10">
    <source>
        <dbReference type="Proteomes" id="UP000501648"/>
    </source>
</evidence>
<feature type="active site" description="O-(5'-phospho-DNA)-serine intermediate" evidence="6 7">
    <location>
        <position position="9"/>
    </location>
</feature>
<evidence type="ECO:0000256" key="4">
    <source>
        <dbReference type="ARBA" id="ARBA00023125"/>
    </source>
</evidence>
<evidence type="ECO:0000313" key="9">
    <source>
        <dbReference type="EMBL" id="QJP99837.1"/>
    </source>
</evidence>
<evidence type="ECO:0000256" key="6">
    <source>
        <dbReference type="PIRSR" id="PIRSR606118-50"/>
    </source>
</evidence>